<dbReference type="CDD" id="cd17352">
    <property type="entry name" value="MFS_MCT_SLC16"/>
    <property type="match status" value="1"/>
</dbReference>
<reference evidence="6 7" key="2">
    <citation type="journal article" date="2021" name="Curr. Genet.">
        <title>Genetic response to nitrogen starvation in the aggressive Eucalyptus foliar pathogen Teratosphaeria destructans.</title>
        <authorList>
            <person name="Havenga M."/>
            <person name="Wingfield B.D."/>
            <person name="Wingfield M.J."/>
            <person name="Dreyer L.L."/>
            <person name="Roets F."/>
            <person name="Aylward J."/>
        </authorList>
    </citation>
    <scope>NUCLEOTIDE SEQUENCE [LARGE SCALE GENOMIC DNA]</scope>
    <source>
        <strain evidence="6">CMW44962</strain>
    </source>
</reference>
<evidence type="ECO:0000313" key="6">
    <source>
        <dbReference type="EMBL" id="KAH9824546.1"/>
    </source>
</evidence>
<feature type="region of interest" description="Disordered" evidence="3">
    <location>
        <begin position="41"/>
        <end position="74"/>
    </location>
</feature>
<proteinExistence type="inferred from homology"/>
<keyword evidence="4" id="KW-0812">Transmembrane</keyword>
<dbReference type="PANTHER" id="PTHR11360">
    <property type="entry name" value="MONOCARBOXYLATE TRANSPORTER"/>
    <property type="match status" value="1"/>
</dbReference>
<dbReference type="GO" id="GO:0016020">
    <property type="term" value="C:membrane"/>
    <property type="evidence" value="ECO:0007669"/>
    <property type="project" value="UniProtKB-SubCell"/>
</dbReference>
<evidence type="ECO:0000259" key="5">
    <source>
        <dbReference type="PROSITE" id="PS50850"/>
    </source>
</evidence>
<feature type="domain" description="Major facilitator superfamily (MFS) profile" evidence="5">
    <location>
        <begin position="125"/>
        <end position="512"/>
    </location>
</feature>
<comment type="caution">
    <text evidence="6">The sequence shown here is derived from an EMBL/GenBank/DDBJ whole genome shotgun (WGS) entry which is preliminary data.</text>
</comment>
<dbReference type="AlphaFoldDB" id="A0A9W7SMN0"/>
<dbReference type="InterPro" id="IPR050327">
    <property type="entry name" value="Proton-linked_MCT"/>
</dbReference>
<gene>
    <name evidence="6" type="ORF">Tdes44962_MAKER04366</name>
</gene>
<feature type="transmembrane region" description="Helical" evidence="4">
    <location>
        <begin position="284"/>
        <end position="307"/>
    </location>
</feature>
<protein>
    <submittedName>
        <fullName evidence="6">Major Facilitator Superfamily</fullName>
    </submittedName>
</protein>
<evidence type="ECO:0000313" key="7">
    <source>
        <dbReference type="Proteomes" id="UP001138500"/>
    </source>
</evidence>
<keyword evidence="4" id="KW-1133">Transmembrane helix</keyword>
<organism evidence="6 7">
    <name type="scientific">Teratosphaeria destructans</name>
    <dbReference type="NCBI Taxonomy" id="418781"/>
    <lineage>
        <taxon>Eukaryota</taxon>
        <taxon>Fungi</taxon>
        <taxon>Dikarya</taxon>
        <taxon>Ascomycota</taxon>
        <taxon>Pezizomycotina</taxon>
        <taxon>Dothideomycetes</taxon>
        <taxon>Dothideomycetidae</taxon>
        <taxon>Mycosphaerellales</taxon>
        <taxon>Teratosphaeriaceae</taxon>
        <taxon>Teratosphaeria</taxon>
    </lineage>
</organism>
<dbReference type="InterPro" id="IPR011701">
    <property type="entry name" value="MFS"/>
</dbReference>
<dbReference type="SUPFAM" id="SSF103473">
    <property type="entry name" value="MFS general substrate transporter"/>
    <property type="match status" value="1"/>
</dbReference>
<keyword evidence="7" id="KW-1185">Reference proteome</keyword>
<feature type="compositionally biased region" description="Basic and acidic residues" evidence="3">
    <location>
        <begin position="46"/>
        <end position="66"/>
    </location>
</feature>
<feature type="non-terminal residue" evidence="6">
    <location>
        <position position="1"/>
    </location>
</feature>
<feature type="transmembrane region" description="Helical" evidence="4">
    <location>
        <begin position="123"/>
        <end position="146"/>
    </location>
</feature>
<evidence type="ECO:0000256" key="3">
    <source>
        <dbReference type="SAM" id="MobiDB-lite"/>
    </source>
</evidence>
<feature type="transmembrane region" description="Helical" evidence="4">
    <location>
        <begin position="362"/>
        <end position="384"/>
    </location>
</feature>
<dbReference type="PROSITE" id="PS50850">
    <property type="entry name" value="MFS"/>
    <property type="match status" value="1"/>
</dbReference>
<feature type="transmembrane region" description="Helical" evidence="4">
    <location>
        <begin position="417"/>
        <end position="434"/>
    </location>
</feature>
<feature type="transmembrane region" description="Helical" evidence="4">
    <location>
        <begin position="391"/>
        <end position="411"/>
    </location>
</feature>
<comment type="subcellular location">
    <subcellularLocation>
        <location evidence="1">Membrane</location>
        <topology evidence="1">Multi-pass membrane protein</topology>
    </subcellularLocation>
</comment>
<evidence type="ECO:0000256" key="4">
    <source>
        <dbReference type="SAM" id="Phobius"/>
    </source>
</evidence>
<dbReference type="Pfam" id="PF07690">
    <property type="entry name" value="MFS_1"/>
    <property type="match status" value="1"/>
</dbReference>
<dbReference type="GO" id="GO:0022857">
    <property type="term" value="F:transmembrane transporter activity"/>
    <property type="evidence" value="ECO:0007669"/>
    <property type="project" value="InterPro"/>
</dbReference>
<dbReference type="EMBL" id="RIBY02002145">
    <property type="protein sequence ID" value="KAH9824546.1"/>
    <property type="molecule type" value="Genomic_DNA"/>
</dbReference>
<reference evidence="6 7" key="1">
    <citation type="journal article" date="2018" name="IMA Fungus">
        <title>IMA Genome-F 10: Nine draft genome sequences of Claviceps purpurea s.lat., including C. arundinis, C. humidiphila, and C. cf. spartinae, pseudomolecules for the pitch canker pathogen Fusarium circinatum, draft genome of Davidsoniella eucalypti, Grosmannia galeiformis, Quambalaria eucalypti, and Teratosphaeria destructans.</title>
        <authorList>
            <person name="Wingfield B.D."/>
            <person name="Liu M."/>
            <person name="Nguyen H.D."/>
            <person name="Lane F.A."/>
            <person name="Morgan S.W."/>
            <person name="De Vos L."/>
            <person name="Wilken P.M."/>
            <person name="Duong T.A."/>
            <person name="Aylward J."/>
            <person name="Coetzee M.P."/>
            <person name="Dadej K."/>
            <person name="De Beer Z.W."/>
            <person name="Findlay W."/>
            <person name="Havenga M."/>
            <person name="Kolarik M."/>
            <person name="Menzies J.G."/>
            <person name="Naidoo K."/>
            <person name="Pochopski O."/>
            <person name="Shoukouhi P."/>
            <person name="Santana Q.C."/>
            <person name="Seifert K.A."/>
            <person name="Soal N."/>
            <person name="Steenkamp E.T."/>
            <person name="Tatham C.T."/>
            <person name="van der Nest M.A."/>
            <person name="Wingfield M.J."/>
        </authorList>
    </citation>
    <scope>NUCLEOTIDE SEQUENCE [LARGE SCALE GENOMIC DNA]</scope>
    <source>
        <strain evidence="6">CMW44962</strain>
    </source>
</reference>
<dbReference type="Proteomes" id="UP001138500">
    <property type="component" value="Unassembled WGS sequence"/>
</dbReference>
<dbReference type="Gene3D" id="1.20.1250.20">
    <property type="entry name" value="MFS general substrate transporter like domains"/>
    <property type="match status" value="2"/>
</dbReference>
<dbReference type="InterPro" id="IPR036259">
    <property type="entry name" value="MFS_trans_sf"/>
</dbReference>
<feature type="transmembrane region" description="Helical" evidence="4">
    <location>
        <begin position="327"/>
        <end position="347"/>
    </location>
</feature>
<evidence type="ECO:0000256" key="1">
    <source>
        <dbReference type="ARBA" id="ARBA00004141"/>
    </source>
</evidence>
<accession>A0A9W7SMN0</accession>
<feature type="transmembrane region" description="Helical" evidence="4">
    <location>
        <begin position="166"/>
        <end position="188"/>
    </location>
</feature>
<feature type="transmembrane region" description="Helical" evidence="4">
    <location>
        <begin position="455"/>
        <end position="475"/>
    </location>
</feature>
<comment type="similarity">
    <text evidence="2">Belongs to the major facilitator superfamily. Monocarboxylate porter (TC 2.A.1.13) family.</text>
</comment>
<feature type="transmembrane region" description="Helical" evidence="4">
    <location>
        <begin position="481"/>
        <end position="503"/>
    </location>
</feature>
<dbReference type="PANTHER" id="PTHR11360:SF234">
    <property type="entry name" value="MFS-TYPE TRANSPORTER DBAD-RELATED"/>
    <property type="match status" value="1"/>
</dbReference>
<dbReference type="InterPro" id="IPR020846">
    <property type="entry name" value="MFS_dom"/>
</dbReference>
<dbReference type="OrthoDB" id="6509908at2759"/>
<evidence type="ECO:0000256" key="2">
    <source>
        <dbReference type="ARBA" id="ARBA00006727"/>
    </source>
</evidence>
<name>A0A9W7SMN0_9PEZI</name>
<feature type="transmembrane region" description="Helical" evidence="4">
    <location>
        <begin position="219"/>
        <end position="243"/>
    </location>
</feature>
<sequence length="514" mass="55455">RRTYTTGGPAPNEPVSTTFFSLATSPPIQHRRHYSVDWHSMGQQDCGERQRSLESHEGNHDLEKETPLTSNNPSIYDFAAQQEPLEASRMPTNAGDYEHGAPLEISPSHLSVPAHPGIPNGGFVAWLQVACGFCMFFNSWGLINAFGVWQSYYSSTLIPDQSNSNISWIGSIQAFLLCCCTIFAGPMYDRGHARVMVWTGSLMVVFGLMMVSLCDKYWQLMLAQGICMGIGSGGLFITSVAIIPSYFTTKRAFAMGITASGSSIGGVIFPIVFHNLQPQVGFGWATRIIGFIALATLILPCACIRMLSRPPPRKKIIDFSGFREMPFCLFSAAAFVGFIGLYIPFFYISEFGLEQDRLGQTLSFYMLPILSAGSTAGRIIPGFVADRVGPINVLAVCTVIAGMLGFVWNAVGNLGGIVIWALLYGAFSGAFVSLQPSTVVSITDDMGVVGGRLGMNTFCAALGILIGNPLAGVIVGDGSWIGLQCFCGGTLLLSAVLIIATRWSRVGLHLRRNA</sequence>
<feature type="transmembrane region" description="Helical" evidence="4">
    <location>
        <begin position="252"/>
        <end position="272"/>
    </location>
</feature>
<feature type="transmembrane region" description="Helical" evidence="4">
    <location>
        <begin position="195"/>
        <end position="213"/>
    </location>
</feature>
<keyword evidence="4" id="KW-0472">Membrane</keyword>